<dbReference type="InterPro" id="IPR014752">
    <property type="entry name" value="Arrestin-like_C"/>
</dbReference>
<dbReference type="InterPro" id="IPR050357">
    <property type="entry name" value="Arrestin_domain-protein"/>
</dbReference>
<dbReference type="GO" id="GO:0005737">
    <property type="term" value="C:cytoplasm"/>
    <property type="evidence" value="ECO:0007669"/>
    <property type="project" value="TreeGrafter"/>
</dbReference>
<sequence length="667" mass="72365">MVCLGVLAGTANSLSAQLRQLTIELEEGDVCFAPGDVISGYIVIGVSQPANGAPPPYGADDGMAEQNQLEMIELKLRMHGAAKVKGRHKGNPAKELTDVALDLMDIGELKQCPDARQIQPGSEKLVKFELQLPSAGLCTSLESKSASVLYTLRVALVYRNFDNEIRRVNAVRGFTVVERFDLALLPDNYFEPTAHHLVKKFGLFSCTGGQLRLKLLPSVRSAFVCGEKIIIEGRLENRTDRRVDESGRRPAASCGRPRQLKDGTKSQFAGRFLDHSTKTTWHCLLDQGTTLKIDRYFALPPLPPSTVALDGTEPSALDESTAAAAKMDNKLHHHYLQQHRRSFSGSRRMSFGGTLPAAPGGLQHHFLRVFYQLSLRVKTGGVEVMEINVPIVIGSLPQRTANGLACSATVAAALSKPPRSALKAPPAPLPQTTCVPHNTFTRAAHEVAVPPAVFRVGEEVGRPQALFMQSRKDACAKLGAPSETYLCSKSQLTFTNKYPFYVNMPTSSKQSRKVSLLANAIRTENSFIAALRKEQMSEWKKRKDAEEKTRKMSASVQSEKREIVPNSASSHPPENGASTIDSRGSVSTDTVPLQQPRQTTEQPNASPTPTVTTVMPTPTIVTTTVGWTPTLAPAAAQLPPVETTAASNLRRGDSLGDLIGQTVARVL</sequence>
<name>A0A183BR36_GLOPA</name>
<dbReference type="PANTHER" id="PTHR11188:SF176">
    <property type="entry name" value="ARRESTIN DOMAIN-CONTAINING PROTEIN 1"/>
    <property type="match status" value="1"/>
</dbReference>
<protein>
    <submittedName>
        <fullName evidence="3">Arrestin_N domain-containing protein</fullName>
    </submittedName>
</protein>
<organism evidence="2 3">
    <name type="scientific">Globodera pallida</name>
    <name type="common">Potato cyst nematode worm</name>
    <name type="synonym">Heterodera pallida</name>
    <dbReference type="NCBI Taxonomy" id="36090"/>
    <lineage>
        <taxon>Eukaryota</taxon>
        <taxon>Metazoa</taxon>
        <taxon>Ecdysozoa</taxon>
        <taxon>Nematoda</taxon>
        <taxon>Chromadorea</taxon>
        <taxon>Rhabditida</taxon>
        <taxon>Tylenchina</taxon>
        <taxon>Tylenchomorpha</taxon>
        <taxon>Tylenchoidea</taxon>
        <taxon>Heteroderidae</taxon>
        <taxon>Heteroderinae</taxon>
        <taxon>Globodera</taxon>
    </lineage>
</organism>
<evidence type="ECO:0000313" key="2">
    <source>
        <dbReference type="Proteomes" id="UP000050741"/>
    </source>
</evidence>
<evidence type="ECO:0000256" key="1">
    <source>
        <dbReference type="SAM" id="MobiDB-lite"/>
    </source>
</evidence>
<keyword evidence="2" id="KW-1185">Reference proteome</keyword>
<dbReference type="Proteomes" id="UP000050741">
    <property type="component" value="Unassembled WGS sequence"/>
</dbReference>
<evidence type="ECO:0000313" key="3">
    <source>
        <dbReference type="WBParaSite" id="GPLIN_000307200"/>
    </source>
</evidence>
<dbReference type="Gene3D" id="2.60.40.640">
    <property type="match status" value="1"/>
</dbReference>
<dbReference type="AlphaFoldDB" id="A0A183BR36"/>
<reference evidence="2" key="1">
    <citation type="submission" date="2014-05" db="EMBL/GenBank/DDBJ databases">
        <title>The genome and life-stage specific transcriptomes of Globodera pallida elucidate key aspects of plant parasitism by a cyst nematode.</title>
        <authorList>
            <person name="Cotton J.A."/>
            <person name="Lilley C.J."/>
            <person name="Jones L.M."/>
            <person name="Kikuchi T."/>
            <person name="Reid A.J."/>
            <person name="Thorpe P."/>
            <person name="Tsai I.J."/>
            <person name="Beasley H."/>
            <person name="Blok V."/>
            <person name="Cock P.J.A."/>
            <person name="Van den Akker S.E."/>
            <person name="Holroyd N."/>
            <person name="Hunt M."/>
            <person name="Mantelin S."/>
            <person name="Naghra H."/>
            <person name="Pain A."/>
            <person name="Palomares-Rius J.E."/>
            <person name="Zarowiecki M."/>
            <person name="Berriman M."/>
            <person name="Jones J.T."/>
            <person name="Urwin P.E."/>
        </authorList>
    </citation>
    <scope>NUCLEOTIDE SEQUENCE [LARGE SCALE GENOMIC DNA]</scope>
    <source>
        <strain evidence="2">Lindley</strain>
    </source>
</reference>
<feature type="region of interest" description="Disordered" evidence="1">
    <location>
        <begin position="537"/>
        <end position="615"/>
    </location>
</feature>
<accession>A0A183BR36</accession>
<feature type="compositionally biased region" description="Basic and acidic residues" evidence="1">
    <location>
        <begin position="537"/>
        <end position="550"/>
    </location>
</feature>
<reference evidence="3" key="2">
    <citation type="submission" date="2016-06" db="UniProtKB">
        <authorList>
            <consortium name="WormBaseParasite"/>
        </authorList>
    </citation>
    <scope>IDENTIFICATION</scope>
</reference>
<dbReference type="WBParaSite" id="GPLIN_000307200">
    <property type="protein sequence ID" value="GPLIN_000307200"/>
    <property type="gene ID" value="GPLIN_000307200"/>
</dbReference>
<feature type="region of interest" description="Disordered" evidence="1">
    <location>
        <begin position="241"/>
        <end position="262"/>
    </location>
</feature>
<dbReference type="PANTHER" id="PTHR11188">
    <property type="entry name" value="ARRESTIN DOMAIN CONTAINING PROTEIN"/>
    <property type="match status" value="1"/>
</dbReference>
<feature type="compositionally biased region" description="Polar residues" evidence="1">
    <location>
        <begin position="566"/>
        <end position="605"/>
    </location>
</feature>
<proteinExistence type="predicted"/>
<dbReference type="GO" id="GO:0015031">
    <property type="term" value="P:protein transport"/>
    <property type="evidence" value="ECO:0007669"/>
    <property type="project" value="TreeGrafter"/>
</dbReference>